<reference evidence="4 5" key="1">
    <citation type="submission" date="2024-09" db="EMBL/GenBank/DDBJ databases">
        <title>Taxonomic and Genotyping Characterization of Leptospira Strains isolated from Multiple Sources in Colombia highlights the importance of intermediate species.</title>
        <authorList>
            <person name="Torres Higuera L."/>
            <person name="Rojas Tapias D."/>
            <person name="Jimenez Velasquez S."/>
            <person name="Renjifo Ibanez C."/>
        </authorList>
    </citation>
    <scope>NUCLEOTIDE SEQUENCE [LARGE SCALE GENOMIC DNA]</scope>
    <source>
        <strain evidence="4 5">Lep080</strain>
    </source>
</reference>
<keyword evidence="1" id="KW-0677">Repeat</keyword>
<evidence type="ECO:0000256" key="1">
    <source>
        <dbReference type="ARBA" id="ARBA00022737"/>
    </source>
</evidence>
<dbReference type="EMBL" id="JBHILJ010000001">
    <property type="protein sequence ID" value="MFB5735645.1"/>
    <property type="molecule type" value="Genomic_DNA"/>
</dbReference>
<dbReference type="Gene3D" id="2.180.10.10">
    <property type="entry name" value="RHS repeat-associated core"/>
    <property type="match status" value="3"/>
</dbReference>
<dbReference type="Proteomes" id="UP001580391">
    <property type="component" value="Unassembled WGS sequence"/>
</dbReference>
<keyword evidence="5" id="KW-1185">Reference proteome</keyword>
<proteinExistence type="predicted"/>
<dbReference type="Pfam" id="PF25023">
    <property type="entry name" value="TEN_YD-shell"/>
    <property type="match status" value="1"/>
</dbReference>
<feature type="transmembrane region" description="Helical" evidence="2">
    <location>
        <begin position="1707"/>
        <end position="1725"/>
    </location>
</feature>
<protein>
    <submittedName>
        <fullName evidence="4">RHS repeat-associated core domain-containing protein</fullName>
    </submittedName>
</protein>
<sequence>MSWIKSIFSSSDADPISQPFPAIQVDSSGKGNAEIPIELPPGTGGIVPSLSLVHTTDASRGIVGEAWELSGWEWIQRSPGDKIAFSSSDSFLSSLGGNLILTGSGTFRTYNESFILYTSSGDCSTSCTWTAIDKGGLKYTFGGNASSVLLTGTVPRFWALSKVEDPWGNSYEIQYRMTNGVLYPWKYTYGNREVEFIYTSRSGSTGAVFSSGDREAWNQVIQKIQIRTSGNTIREYRFNYENGVYGRSRLSSLERSEYSSRWGDEDYLPLSFTYTDTPANSSFQNLADYNLDSVILKANIRVPLYDKTACIEGAYWCFVAGQACPSIDMGGGPCIATKNAAIISCDGYTLNWFEPCNGGQSVATFLGTWADLNSDGKLDLQYLSGNMDTGIYPSSFIKGISGFSNYISDINIGNFQYNTMNTLAFGEANGDVRGDILISSSSTLVGITSNGTLNKFLTTYSNVSIPSPTPVPITDLPIQYQKSYSFDLNRDGRSDYLWIVDDSTINYSLSQGTGFADPVSVSLVGATSSDGTFLDLEGDGIPEFIYFSGSNLVIQSFNSTLTSFTQTTQTLSVVGQDAVSYSTAPVYAGRWWGDINGDHLPDLVAYDNGFLYVYRNEYGKLANSPQAVNIGIVDLSVEAGKNKYFGIGDLNGDGFGDFVWANGSRANVYFSTGSTLANTPSAGIDITGEVQLVDVNSDRKTDLVVMDIANNAVVGNLRVYTLSTGLPGNLLVSVSDNQFKSSTITYSWKTDLSGTISTSAGSYPNVPNANNEVIVKQIDNNLGNGVSETLAYSYTNSRLNLGTPMNRVSYGFRTVVETNSRTLEKTEIDFFQTNRLYAGMMEARRNYIGTVSGTNTVYSLVKNETQVAETGTFAGKIYSRIQSSTRKEYIGGTLVGNVSTSFSYDSCGNISTATEVNETYTTVTTGAYACDASGWILNRQTAKTVTRNGIILEKIQIAYSDFKPVSKTEFSGTSAAKTQTYDYDVYGNQVLVTDSRGNQTTIEYDPVVPVFAISITDASGLNTLKEYDTDRGLLIQEIAPNGGVTKKYYDEFGRLIQTDYPGEADWSEKLSYGITSGEQTSYVERRIRDDENGEAVTIETYTPQGWLVKRSATTLLDGWATSVKTYSAVGKLLTESNEYVEGVISPVFTTYEYNGPDGQLSKINFPDGTTKSVNYSGRTITTQIKNGSTLLLEESLTKDELDQDVTKTSNGSTIQYSYDNGGRPWKVMDPQNGTTIITYDSAGRKASITDPNSGTTSYSYDSEGNLISQTDARGKSIQKTYDSSNRMIKSTPSDGSPATVITYDGSTLGKGRPTQIQDSAGTLNLTYNIRGNISQKVRTIDDLALVFKYEYDSMGRVISTTYPDGSITHNVYSKGNHLTGIRMDVPDKGSYDHPVVSYDGPFPGMSGSFQFTRTTGNGVVSYIGYDPVYDRPTGYQTNLKNGTVSQQVALEFDSKGNIKKINDLLNVGRTQIYTYDEQNRLVQATGKYGTETYQYTDNGNLLKKGDFTYTYGNSSHVHAVTSVNSANTGTISFSYDAAGNMISRNGESLAYDANGKLIAHTLNGGDQLGMVYDFAGNRIKKTRSTDLSVIYSPDPLYEVLRRPGYADQHTLYIRGVKGELVAQFARTDATLISATSIRTQPGVTDAAFWKEWNGKAKSGLINFILGYVYNSHGKLSEGFLAFAWALIIVLGLALAFSNREESRPPAWARLVSAPMILLFSFSFSVGCLDELMNNGGSGTAPWDLLPLAVSGNTPSVDSPPGNGGTTDGGGISGTPVPGMVFFHPDHMGSIAMATNGEGNPLSGGDMPGASHISYKPYGEIDRTDSSGPDIFRYKYTSHVEDRDSGLYYYNARYYDPTIARFLQADAAIFPNRTQGFNRYMYTEGNPVRYGDASGNNISTPLAWGIIGYFAAPQFGLTREQGFLLGYGYGRNQVRHTSDLQRFANGVGAGISRAFYSPPPGSRGGWRAVLHSIDHSWRDHFHRVDHGFRTAARGVDQSLRRIGEAFMQALGKRHKDAKTAGEFYGQASLGFVGGGIWDNYKLTPELLGYVGLAEFASEVSFIGMAYSIYNVAAFTYNYYEGYGAYEEISNAAILGMFIAYYQWGFDQNPFIRAYVCTYIKEHYREARADSC</sequence>
<dbReference type="RefSeq" id="WP_375516626.1">
    <property type="nucleotide sequence ID" value="NZ_JBHILI010000001.1"/>
</dbReference>
<evidence type="ECO:0000313" key="4">
    <source>
        <dbReference type="EMBL" id="MFB5735645.1"/>
    </source>
</evidence>
<dbReference type="PANTHER" id="PTHR32305">
    <property type="match status" value="1"/>
</dbReference>
<keyword evidence="2" id="KW-0812">Transmembrane</keyword>
<dbReference type="InterPro" id="IPR006530">
    <property type="entry name" value="YD"/>
</dbReference>
<evidence type="ECO:0000259" key="3">
    <source>
        <dbReference type="Pfam" id="PF25023"/>
    </source>
</evidence>
<accession>A0ABV5BKA5</accession>
<dbReference type="NCBIfam" id="TIGR03696">
    <property type="entry name" value="Rhs_assc_core"/>
    <property type="match status" value="1"/>
</dbReference>
<feature type="domain" description="Teneurin-like YD-shell" evidence="3">
    <location>
        <begin position="1429"/>
        <end position="1588"/>
    </location>
</feature>
<dbReference type="NCBIfam" id="TIGR01643">
    <property type="entry name" value="YD_repeat_2x"/>
    <property type="match status" value="3"/>
</dbReference>
<dbReference type="InterPro" id="IPR031325">
    <property type="entry name" value="RHS_repeat"/>
</dbReference>
<evidence type="ECO:0000313" key="5">
    <source>
        <dbReference type="Proteomes" id="UP001580391"/>
    </source>
</evidence>
<dbReference type="InterPro" id="IPR028994">
    <property type="entry name" value="Integrin_alpha_N"/>
</dbReference>
<name>A0ABV5BKA5_9LEPT</name>
<dbReference type="InterPro" id="IPR050708">
    <property type="entry name" value="T6SS_VgrG/RHS"/>
</dbReference>
<dbReference type="SUPFAM" id="SSF69318">
    <property type="entry name" value="Integrin alpha N-terminal domain"/>
    <property type="match status" value="1"/>
</dbReference>
<dbReference type="InterPro" id="IPR022385">
    <property type="entry name" value="Rhs_assc_core"/>
</dbReference>
<dbReference type="Pfam" id="PF05593">
    <property type="entry name" value="RHS_repeat"/>
    <property type="match status" value="1"/>
</dbReference>
<comment type="caution">
    <text evidence="4">The sequence shown here is derived from an EMBL/GenBank/DDBJ whole genome shotgun (WGS) entry which is preliminary data.</text>
</comment>
<keyword evidence="2" id="KW-0472">Membrane</keyword>
<feature type="transmembrane region" description="Helical" evidence="2">
    <location>
        <begin position="1678"/>
        <end position="1695"/>
    </location>
</feature>
<evidence type="ECO:0000256" key="2">
    <source>
        <dbReference type="SAM" id="Phobius"/>
    </source>
</evidence>
<dbReference type="InterPro" id="IPR056823">
    <property type="entry name" value="TEN-like_YD-shell"/>
</dbReference>
<organism evidence="4 5">
    <name type="scientific">Leptospira wolffii</name>
    <dbReference type="NCBI Taxonomy" id="409998"/>
    <lineage>
        <taxon>Bacteria</taxon>
        <taxon>Pseudomonadati</taxon>
        <taxon>Spirochaetota</taxon>
        <taxon>Spirochaetia</taxon>
        <taxon>Leptospirales</taxon>
        <taxon>Leptospiraceae</taxon>
        <taxon>Leptospira</taxon>
    </lineage>
</organism>
<keyword evidence="2" id="KW-1133">Transmembrane helix</keyword>
<gene>
    <name evidence="4" type="ORF">ACE5IX_03950</name>
</gene>
<dbReference type="PANTHER" id="PTHR32305:SF15">
    <property type="entry name" value="PROTEIN RHSA-RELATED"/>
    <property type="match status" value="1"/>
</dbReference>